<sequence length="377" mass="38780">MNHLNQPRPNPITFPTTRPRNSVLARQTLSSSSASVVETVVLLTGTLQLLEGNIGTTDTRQEHGTEGGSHAVSTVNLGQLHTTDDESRDDLTDTLDDRVLSGTHVQTAHTTELTLVLGKSVHGLQTLNTESTERSVVTSGRDNDRSRDGVGVHAGLVVVVEGDEGPVGDTSGNTETLLGTAGDQVLNSGSVEQLDVGELQDLGQEGRGQQGSVLDDNVVTLVLVRNANGVEELVGGLTADHGREQLTTQPGTATGSDTCLNDSDLQVRATRSESEGSGETAGTGTDDDDVRLGVVVHVAEVAAGHGAGNDGLVDRTESEGRGINGGIGSGGVLGSRGGVGVSRSSLHGVGHLVGELGRSGGEVDSGRRSHCMCVMCI</sequence>
<feature type="compositionally biased region" description="Polar residues" evidence="1">
    <location>
        <begin position="71"/>
        <end position="81"/>
    </location>
</feature>
<dbReference type="Proteomes" id="UP000033140">
    <property type="component" value="Unassembled WGS sequence"/>
</dbReference>
<feature type="compositionally biased region" description="Low complexity" evidence="1">
    <location>
        <begin position="275"/>
        <end position="284"/>
    </location>
</feature>
<reference evidence="2 3" key="3">
    <citation type="journal article" date="2015" name="Genome Announc.">
        <title>Draft Genome Sequence of the Archiascomycetous Yeast Saitoella complicata.</title>
        <authorList>
            <person name="Yamauchi K."/>
            <person name="Kondo S."/>
            <person name="Hamamoto M."/>
            <person name="Takahashi Y."/>
            <person name="Ogura Y."/>
            <person name="Hayashi T."/>
            <person name="Nishida H."/>
        </authorList>
    </citation>
    <scope>NUCLEOTIDE SEQUENCE [LARGE SCALE GENOMIC DNA]</scope>
    <source>
        <strain evidence="2 3">NRRL Y-17804</strain>
    </source>
</reference>
<feature type="compositionally biased region" description="Polar residues" evidence="1">
    <location>
        <begin position="245"/>
        <end position="260"/>
    </location>
</feature>
<feature type="region of interest" description="Disordered" evidence="1">
    <location>
        <begin position="57"/>
        <end position="89"/>
    </location>
</feature>
<reference evidence="2 3" key="1">
    <citation type="journal article" date="2011" name="J. Gen. Appl. Microbiol.">
        <title>Draft genome sequencing of the enigmatic yeast Saitoella complicata.</title>
        <authorList>
            <person name="Nishida H."/>
            <person name="Hamamoto M."/>
            <person name="Sugiyama J."/>
        </authorList>
    </citation>
    <scope>NUCLEOTIDE SEQUENCE [LARGE SCALE GENOMIC DNA]</scope>
    <source>
        <strain evidence="2 3">NRRL Y-17804</strain>
    </source>
</reference>
<accession>A0A0E9N7F2</accession>
<proteinExistence type="predicted"/>
<gene>
    <name evidence="2" type="ORF">G7K_0011-t1</name>
</gene>
<organism evidence="2 3">
    <name type="scientific">Saitoella complicata (strain BCRC 22490 / CBS 7301 / JCM 7358 / NBRC 10748 / NRRL Y-17804)</name>
    <dbReference type="NCBI Taxonomy" id="698492"/>
    <lineage>
        <taxon>Eukaryota</taxon>
        <taxon>Fungi</taxon>
        <taxon>Dikarya</taxon>
        <taxon>Ascomycota</taxon>
        <taxon>Taphrinomycotina</taxon>
        <taxon>Taphrinomycotina incertae sedis</taxon>
        <taxon>Saitoella</taxon>
    </lineage>
</organism>
<comment type="caution">
    <text evidence="2">The sequence shown here is derived from an EMBL/GenBank/DDBJ whole genome shotgun (WGS) entry which is preliminary data.</text>
</comment>
<protein>
    <submittedName>
        <fullName evidence="2">Uncharacterized protein</fullName>
    </submittedName>
</protein>
<feature type="compositionally biased region" description="Polar residues" evidence="1">
    <location>
        <begin position="130"/>
        <end position="140"/>
    </location>
</feature>
<feature type="region of interest" description="Disordered" evidence="1">
    <location>
        <begin position="268"/>
        <end position="289"/>
    </location>
</feature>
<dbReference type="EMBL" id="BACD03000001">
    <property type="protein sequence ID" value="GAO45759.1"/>
    <property type="molecule type" value="Genomic_DNA"/>
</dbReference>
<evidence type="ECO:0000313" key="2">
    <source>
        <dbReference type="EMBL" id="GAO45759.1"/>
    </source>
</evidence>
<evidence type="ECO:0000256" key="1">
    <source>
        <dbReference type="SAM" id="MobiDB-lite"/>
    </source>
</evidence>
<evidence type="ECO:0000313" key="3">
    <source>
        <dbReference type="Proteomes" id="UP000033140"/>
    </source>
</evidence>
<name>A0A0E9N7F2_SAICN</name>
<keyword evidence="3" id="KW-1185">Reference proteome</keyword>
<feature type="region of interest" description="Disordered" evidence="1">
    <location>
        <begin position="130"/>
        <end position="149"/>
    </location>
</feature>
<feature type="region of interest" description="Disordered" evidence="1">
    <location>
        <begin position="241"/>
        <end position="260"/>
    </location>
</feature>
<dbReference type="AlphaFoldDB" id="A0A0E9N7F2"/>
<reference evidence="2 3" key="2">
    <citation type="journal article" date="2014" name="J. Gen. Appl. Microbiol.">
        <title>The early diverging ascomycetous budding yeast Saitoella complicata has three histone deacetylases belonging to the Clr6, Hos2, and Rpd3 lineages.</title>
        <authorList>
            <person name="Nishida H."/>
            <person name="Matsumoto T."/>
            <person name="Kondo S."/>
            <person name="Hamamoto M."/>
            <person name="Yoshikawa H."/>
        </authorList>
    </citation>
    <scope>NUCLEOTIDE SEQUENCE [LARGE SCALE GENOMIC DNA]</scope>
    <source>
        <strain evidence="2 3">NRRL Y-17804</strain>
    </source>
</reference>